<protein>
    <submittedName>
        <fullName evidence="2">Uncharacterized protein</fullName>
    </submittedName>
</protein>
<accession>A0A212CGZ4</accession>
<feature type="compositionally biased region" description="Low complexity" evidence="1">
    <location>
        <begin position="20"/>
        <end position="32"/>
    </location>
</feature>
<sequence>MEACWSPGQSPGVPEPLPRLSPRTPLRSASSAPRRRGSRRSWSWRRPGQQPRSRQESCGLACGRRSGRLWTPSSSSRSYADR</sequence>
<comment type="caution">
    <text evidence="2">The sequence shown here is derived from an EMBL/GenBank/DDBJ whole genome shotgun (WGS) entry which is preliminary data.</text>
</comment>
<organism evidence="2 3">
    <name type="scientific">Cervus elaphus hippelaphus</name>
    <name type="common">European red deer</name>
    <dbReference type="NCBI Taxonomy" id="46360"/>
    <lineage>
        <taxon>Eukaryota</taxon>
        <taxon>Metazoa</taxon>
        <taxon>Chordata</taxon>
        <taxon>Craniata</taxon>
        <taxon>Vertebrata</taxon>
        <taxon>Euteleostomi</taxon>
        <taxon>Mammalia</taxon>
        <taxon>Eutheria</taxon>
        <taxon>Laurasiatheria</taxon>
        <taxon>Artiodactyla</taxon>
        <taxon>Ruminantia</taxon>
        <taxon>Pecora</taxon>
        <taxon>Cervidae</taxon>
        <taxon>Cervinae</taxon>
        <taxon>Cervus</taxon>
    </lineage>
</organism>
<dbReference type="AlphaFoldDB" id="A0A212CGZ4"/>
<evidence type="ECO:0000256" key="1">
    <source>
        <dbReference type="SAM" id="MobiDB-lite"/>
    </source>
</evidence>
<dbReference type="Proteomes" id="UP000242450">
    <property type="component" value="Chromosome 20"/>
</dbReference>
<reference evidence="2 3" key="1">
    <citation type="journal article" date="2018" name="Mol. Genet. Genomics">
        <title>The red deer Cervus elaphus genome CerEla1.0: sequencing, annotating, genes, and chromosomes.</title>
        <authorList>
            <person name="Bana N.A."/>
            <person name="Nyiri A."/>
            <person name="Nagy J."/>
            <person name="Frank K."/>
            <person name="Nagy T."/>
            <person name="Steger V."/>
            <person name="Schiller M."/>
            <person name="Lakatos P."/>
            <person name="Sugar L."/>
            <person name="Horn P."/>
            <person name="Barta E."/>
            <person name="Orosz L."/>
        </authorList>
    </citation>
    <scope>NUCLEOTIDE SEQUENCE [LARGE SCALE GENOMIC DNA]</scope>
    <source>
        <strain evidence="2">Hungarian</strain>
    </source>
</reference>
<dbReference type="EMBL" id="MKHE01000020">
    <property type="protein sequence ID" value="OWK05142.1"/>
    <property type="molecule type" value="Genomic_DNA"/>
</dbReference>
<feature type="compositionally biased region" description="Basic residues" evidence="1">
    <location>
        <begin position="33"/>
        <end position="43"/>
    </location>
</feature>
<gene>
    <name evidence="2" type="ORF">Celaphus_00002840</name>
</gene>
<evidence type="ECO:0000313" key="3">
    <source>
        <dbReference type="Proteomes" id="UP000242450"/>
    </source>
</evidence>
<keyword evidence="3" id="KW-1185">Reference proteome</keyword>
<feature type="compositionally biased region" description="Polar residues" evidence="1">
    <location>
        <begin position="71"/>
        <end position="82"/>
    </location>
</feature>
<feature type="region of interest" description="Disordered" evidence="1">
    <location>
        <begin position="1"/>
        <end position="82"/>
    </location>
</feature>
<name>A0A212CGZ4_CEREH</name>
<evidence type="ECO:0000313" key="2">
    <source>
        <dbReference type="EMBL" id="OWK05142.1"/>
    </source>
</evidence>
<proteinExistence type="predicted"/>